<feature type="non-terminal residue" evidence="5">
    <location>
        <position position="1"/>
    </location>
</feature>
<comment type="subcellular location">
    <subcellularLocation>
        <location evidence="1">Secreted</location>
    </subcellularLocation>
</comment>
<dbReference type="HOGENOM" id="CLU_234179_0_0_1"/>
<dbReference type="PANTHER" id="PTHR47246:SF1">
    <property type="entry name" value="MUCIN-19"/>
    <property type="match status" value="1"/>
</dbReference>
<name>R7UV77_CAPTE</name>
<evidence type="ECO:0000313" key="5">
    <source>
        <dbReference type="EMBL" id="ELU10543.1"/>
    </source>
</evidence>
<dbReference type="Proteomes" id="UP000014760">
    <property type="component" value="Unassembled WGS sequence"/>
</dbReference>
<evidence type="ECO:0000313" key="7">
    <source>
        <dbReference type="Proteomes" id="UP000014760"/>
    </source>
</evidence>
<feature type="domain" description="F5/8 type C" evidence="4">
    <location>
        <begin position="67"/>
        <end position="205"/>
    </location>
</feature>
<keyword evidence="7" id="KW-1185">Reference proteome</keyword>
<reference evidence="7" key="1">
    <citation type="submission" date="2012-12" db="EMBL/GenBank/DDBJ databases">
        <authorList>
            <person name="Hellsten U."/>
            <person name="Grimwood J."/>
            <person name="Chapman J.A."/>
            <person name="Shapiro H."/>
            <person name="Aerts A."/>
            <person name="Otillar R.P."/>
            <person name="Terry A.Y."/>
            <person name="Boore J.L."/>
            <person name="Simakov O."/>
            <person name="Marletaz F."/>
            <person name="Cho S.-J."/>
            <person name="Edsinger-Gonzales E."/>
            <person name="Havlak P."/>
            <person name="Kuo D.-H."/>
            <person name="Larsson T."/>
            <person name="Lv J."/>
            <person name="Arendt D."/>
            <person name="Savage R."/>
            <person name="Osoegawa K."/>
            <person name="de Jong P."/>
            <person name="Lindberg D.R."/>
            <person name="Seaver E.C."/>
            <person name="Weisblat D.A."/>
            <person name="Putnam N.H."/>
            <person name="Grigoriev I.V."/>
            <person name="Rokhsar D.S."/>
        </authorList>
    </citation>
    <scope>NUCLEOTIDE SEQUENCE</scope>
    <source>
        <strain evidence="7">I ESC-2004</strain>
    </source>
</reference>
<dbReference type="EMBL" id="KB297398">
    <property type="protein sequence ID" value="ELU10543.1"/>
    <property type="molecule type" value="Genomic_DNA"/>
</dbReference>
<reference evidence="5 7" key="2">
    <citation type="journal article" date="2013" name="Nature">
        <title>Insights into bilaterian evolution from three spiralian genomes.</title>
        <authorList>
            <person name="Simakov O."/>
            <person name="Marletaz F."/>
            <person name="Cho S.J."/>
            <person name="Edsinger-Gonzales E."/>
            <person name="Havlak P."/>
            <person name="Hellsten U."/>
            <person name="Kuo D.H."/>
            <person name="Larsson T."/>
            <person name="Lv J."/>
            <person name="Arendt D."/>
            <person name="Savage R."/>
            <person name="Osoegawa K."/>
            <person name="de Jong P."/>
            <person name="Grimwood J."/>
            <person name="Chapman J.A."/>
            <person name="Shapiro H."/>
            <person name="Aerts A."/>
            <person name="Otillar R.P."/>
            <person name="Terry A.Y."/>
            <person name="Boore J.L."/>
            <person name="Grigoriev I.V."/>
            <person name="Lindberg D.R."/>
            <person name="Seaver E.C."/>
            <person name="Weisblat D.A."/>
            <person name="Putnam N.H."/>
            <person name="Rokhsar D.S."/>
        </authorList>
    </citation>
    <scope>NUCLEOTIDE SEQUENCE</scope>
    <source>
        <strain evidence="5 7">I ESC-2004</strain>
    </source>
</reference>
<dbReference type="EMBL" id="AMQN01020579">
    <property type="status" value="NOT_ANNOTATED_CDS"/>
    <property type="molecule type" value="Genomic_DNA"/>
</dbReference>
<gene>
    <name evidence="5" type="ORF">CAPTEDRAFT_196226</name>
</gene>
<protein>
    <recommendedName>
        <fullName evidence="4">F5/8 type C domain-containing protein</fullName>
    </recommendedName>
</protein>
<dbReference type="PANTHER" id="PTHR47246">
    <property type="entry name" value="MUCIN-19"/>
    <property type="match status" value="1"/>
</dbReference>
<feature type="region of interest" description="Disordered" evidence="3">
    <location>
        <begin position="1538"/>
        <end position="1567"/>
    </location>
</feature>
<sequence>TINGAETFKTPLTVSSLRILPKKPSDVEQNYEFAIDIFACYEETIAEIATTIATSAAATTVSEAPGCTEIDGMLASQFIADRNVVLRGTSRVPDAGRNVFSIVKSAWPSKPRLDILLASDGTPVQVTKVALNSAVNKDTFRIKFKSNENEEKWSDFVVPGDDTITIFEESKTFATPLTASSLRILVNKPSNVEDLYEFSLDIFACYEDVIAETVSTTVTLPPATETEEPDTTATTRPALWLGESHGKRTTTKKIFIPPMPFPNPQLPVPVPGQESTLGAASTTTVAGCIEVNGMLSPQFVPKKNIDTRSVSRIAKIGRNVFTIKNTDWAITPRIDVLLTPDGEPVQVTKVMISSGPNKDKFTIKYKETEDDSKWTTYIAPGEEETIIDEEVVFEVPLRVTSVRVLPKEPSSSDKLYTFTLDIFACYENVIVELKTTLKDAPIPVTEQVVTSTPGGTQSTLAKCTEVDGMLSPNLVAARNIKTRDVARMPKAGRNFFAITAAEFAANPRIDVILTKEKEAVPVTRVILNSGPNKDKFKLRYKSNENDSQWSDYLDGKIIEEGIVFKTPLLATSIRILPKATSTALDFYSFTLEIFACYDEFLVDTVADTTRATITTTTSSPVCQLKEGMSTPKYLPSSSITSVPESDTVSLIRPNVDGDYIALVNQKPQIIVKLVDEGDEPIPVGQLVLIGNAPKMTVLYKQKDEPEAPFTPVSEEGQVKVYEADDNDQITADFPERILATVLQIKPEFGNDAPEQCKISELKVFACFHEEQTTVTTTPAGLTTVSTTTTKFTSVGTTESTILTTLKPETETGCVNIDGMLDSQIIPDENIVTRAVDKKPEVGRNYFTIARSQWLSKPRVDITVAVDGAPVEVTKIVVDSGAQGDSFRVKYKENESDAVWSDYKETGQDQIKTVKELVEFEPPLVVAMVRVLLDQANEPVELYGFTLDVTACYRRFTSVKETTIEATVQVCQLKDGMDTPLYIPKNHITSEPQTNDIEKIRSNVDDEWSVPAKDEPAIVVQLIEAQDEPIPVGGLVLNTNVEKFNVFYKQAISDQEEFKPITFKDTLQEAQDFDTDEPVDFPERIYAGILKIVPLPEDNSEFIKVDDLKILACFHKTISTVSTTESVTTQRTTTVAFTPTSTVITAVSTTVQPNEIPGCVEVDGMTDPRLVPSSNIQMRAMELVSDVAPNYFTISKDDWISKPKVDIKLTVGGTPIMVTKLIMNSGLDMDRFRVKYKLNEEQLEWSNYVAPGDTKATTMVIEEVAFKTPLNAAYLRILPKKPQEVDEIYGFHLDIFGCYEQFITTPETTQSISAHTSTTTTGTTVAGNAFGYITWQSVQLFFAQIGSTTKITSTPGGETTMATTTTKVTSAATIETTILTTLKPEPETGCVNIDGMLDAQIIPDKNIVTRAVDKKPEVGHNFFTIARSQWLSKPRVDITVAVDGAPVEVTKIVVDSGAQGDVFRVKYKENESDAVWSDYKELGQDVNKIIVDEENFAAPLMAAKLRILLQKPETVDEQYGFTIQITACYERLLSNLDTTSTTQRSTEAPTTEDTSTLAPTKGTPACPMKDGMSTPTLISDEHITSTPDSDTIKNVRPGSGSKWEEDADKEPTITVTLVDEDEDPVPIGVIKVTGNVPSFTVLYQTADDELTPVTKPGSKEPQIFDETNKEGKVTASFRVVTKKVVIVPTKPTDDDKVVIEDLEVFACFKEQLPQQQKLPKVGSTALLLTMLNGKIVINQSSTTTPAPTQATPACPVKDGMSTPTLISDEHITSTPDSDAIKNVRPGSGSKWEEDADKEPTITVTLVDEDEDPVPIGVIKVTGNVPSFTVLYQTADDELTPVTKPGSKEPQIFDETNKEGKVTASFRVVTKKVVIVPTKPTDDDKVVIEDLEVFACFKEVESTTTTTPEGTKTTKATTTQFTTAETVVTTVASTFTPGEPTVATTTAAAPVPTTTAPASAAPSTRAPTTQAPSTQAPTTQAATEATTTP</sequence>
<feature type="non-terminal residue" evidence="5">
    <location>
        <position position="1987"/>
    </location>
</feature>
<dbReference type="EnsemblMetazoa" id="CapteT196226">
    <property type="protein sequence ID" value="CapteP196226"/>
    <property type="gene ID" value="CapteG196226"/>
</dbReference>
<evidence type="ECO:0000256" key="2">
    <source>
        <dbReference type="ARBA" id="ARBA00022525"/>
    </source>
</evidence>
<proteinExistence type="predicted"/>
<dbReference type="GO" id="GO:0005576">
    <property type="term" value="C:extracellular region"/>
    <property type="evidence" value="ECO:0007669"/>
    <property type="project" value="UniProtKB-SubCell"/>
</dbReference>
<feature type="domain" description="F5/8 type C" evidence="4">
    <location>
        <begin position="1158"/>
        <end position="1297"/>
    </location>
</feature>
<organism evidence="5">
    <name type="scientific">Capitella teleta</name>
    <name type="common">Polychaete worm</name>
    <dbReference type="NCBI Taxonomy" id="283909"/>
    <lineage>
        <taxon>Eukaryota</taxon>
        <taxon>Metazoa</taxon>
        <taxon>Spiralia</taxon>
        <taxon>Lophotrochozoa</taxon>
        <taxon>Annelida</taxon>
        <taxon>Polychaeta</taxon>
        <taxon>Sedentaria</taxon>
        <taxon>Scolecida</taxon>
        <taxon>Capitellidae</taxon>
        <taxon>Capitella</taxon>
    </lineage>
</organism>
<accession>R7UV77</accession>
<evidence type="ECO:0000256" key="1">
    <source>
        <dbReference type="ARBA" id="ARBA00004613"/>
    </source>
</evidence>
<dbReference type="InterPro" id="IPR000421">
    <property type="entry name" value="FA58C"/>
</dbReference>
<dbReference type="EMBL" id="AMQN01020580">
    <property type="status" value="NOT_ANNOTATED_CDS"/>
    <property type="molecule type" value="Genomic_DNA"/>
</dbReference>
<feature type="region of interest" description="Disordered" evidence="3">
    <location>
        <begin position="1769"/>
        <end position="1794"/>
    </location>
</feature>
<dbReference type="PROSITE" id="PS50022">
    <property type="entry name" value="FA58C_3"/>
    <property type="match status" value="2"/>
</dbReference>
<feature type="region of interest" description="Disordered" evidence="3">
    <location>
        <begin position="1582"/>
        <end position="1606"/>
    </location>
</feature>
<feature type="compositionally biased region" description="Polar residues" evidence="3">
    <location>
        <begin position="1538"/>
        <end position="1557"/>
    </location>
</feature>
<evidence type="ECO:0000256" key="3">
    <source>
        <dbReference type="SAM" id="MobiDB-lite"/>
    </source>
</evidence>
<evidence type="ECO:0000313" key="6">
    <source>
        <dbReference type="EnsemblMetazoa" id="CapteP196226"/>
    </source>
</evidence>
<keyword evidence="2" id="KW-0964">Secreted</keyword>
<reference evidence="6" key="3">
    <citation type="submission" date="2015-06" db="UniProtKB">
        <authorList>
            <consortium name="EnsemblMetazoa"/>
        </authorList>
    </citation>
    <scope>IDENTIFICATION</scope>
</reference>
<feature type="region of interest" description="Disordered" evidence="3">
    <location>
        <begin position="1934"/>
        <end position="1987"/>
    </location>
</feature>
<evidence type="ECO:0000259" key="4">
    <source>
        <dbReference type="PROSITE" id="PS50022"/>
    </source>
</evidence>